<sequence>MIRFLIPAFLASAAHATSTPAPEYDYVIVGSGPGGGSLAANLAASGQSVFLLEAGGDASDSLYEQIPARSVAASERSPHAWQFFVEHYEDPEEAQRNRLYVYQSSNGSLHTELDGPIPAGAEPLGLFYPRGATLGGSSQVNAMNFAWAPDNEWDYIAELTGDNSWSHEQMRRHLMDLENCTYVPRGTPGHGFDGYLQNSHPDPITNFQSDHIADYVAEIFRVAEDIDPESVEHMAELLRRDINRIEQDRYETPLMFVLPTAFNSRGRRSSIADYINSVIDAGDPLTLSLHSLVTRVLFEDCEDKPKANGVEYMVGEALYSADRRYNTSQSGELRTVRAKKEVIVAGGTFNTPQILKLSGIGPRDELESLDIPVVVDLPAVGNYMQDNYESPVNIQADTPWMNASASPCTGTFDDSDPCFVQWNVNGTGPYTGGGGSFFLTYRSSMSWDNDTDLFYLSAAGSNAYGFFPGMSENHGAPDHWTTSIVKMQSGNPAGTVKLRSKDPRVAPAINFNYFTERADEDLQAIVEGVELLLNAFDSIGTNYTVVLPNPEIDMRQALKDEAFSHHAVSSCRIGTNATDSCVDSKFRVHGVDNLRIVDASVFPRAPGAMPNGPTFTISRKAFETIMEGDA</sequence>
<evidence type="ECO:0000313" key="6">
    <source>
        <dbReference type="Proteomes" id="UP000799444"/>
    </source>
</evidence>
<dbReference type="SUPFAM" id="SSF54373">
    <property type="entry name" value="FAD-linked reductases, C-terminal domain"/>
    <property type="match status" value="1"/>
</dbReference>
<dbReference type="GO" id="GO:0050660">
    <property type="term" value="F:flavin adenine dinucleotide binding"/>
    <property type="evidence" value="ECO:0007669"/>
    <property type="project" value="InterPro"/>
</dbReference>
<organism evidence="5 6">
    <name type="scientific">Polyplosphaeria fusca</name>
    <dbReference type="NCBI Taxonomy" id="682080"/>
    <lineage>
        <taxon>Eukaryota</taxon>
        <taxon>Fungi</taxon>
        <taxon>Dikarya</taxon>
        <taxon>Ascomycota</taxon>
        <taxon>Pezizomycotina</taxon>
        <taxon>Dothideomycetes</taxon>
        <taxon>Pleosporomycetidae</taxon>
        <taxon>Pleosporales</taxon>
        <taxon>Tetraplosphaeriaceae</taxon>
        <taxon>Polyplosphaeria</taxon>
    </lineage>
</organism>
<feature type="domain" description="Glucose-methanol-choline oxidoreductase N-terminal" evidence="4">
    <location>
        <begin position="347"/>
        <end position="361"/>
    </location>
</feature>
<evidence type="ECO:0000256" key="2">
    <source>
        <dbReference type="PIRSR" id="PIRSR000137-2"/>
    </source>
</evidence>
<feature type="chain" id="PRO_5040263640" evidence="3">
    <location>
        <begin position="17"/>
        <end position="630"/>
    </location>
</feature>
<comment type="similarity">
    <text evidence="1">Belongs to the GMC oxidoreductase family.</text>
</comment>
<evidence type="ECO:0000256" key="3">
    <source>
        <dbReference type="SAM" id="SignalP"/>
    </source>
</evidence>
<dbReference type="Gene3D" id="3.50.50.60">
    <property type="entry name" value="FAD/NAD(P)-binding domain"/>
    <property type="match status" value="1"/>
</dbReference>
<gene>
    <name evidence="5" type="ORF">EJ04DRAFT_602158</name>
</gene>
<comment type="caution">
    <text evidence="5">The sequence shown here is derived from an EMBL/GenBank/DDBJ whole genome shotgun (WGS) entry which is preliminary data.</text>
</comment>
<evidence type="ECO:0000256" key="1">
    <source>
        <dbReference type="ARBA" id="ARBA00010790"/>
    </source>
</evidence>
<name>A0A9P4R1L3_9PLEO</name>
<dbReference type="InterPro" id="IPR007867">
    <property type="entry name" value="GMC_OxRtase_C"/>
</dbReference>
<feature type="binding site" evidence="2">
    <location>
        <position position="293"/>
    </location>
    <ligand>
        <name>FAD</name>
        <dbReference type="ChEBI" id="CHEBI:57692"/>
    </ligand>
</feature>
<accession>A0A9P4R1L3</accession>
<dbReference type="SUPFAM" id="SSF51905">
    <property type="entry name" value="FAD/NAD(P)-binding domain"/>
    <property type="match status" value="1"/>
</dbReference>
<dbReference type="Proteomes" id="UP000799444">
    <property type="component" value="Unassembled WGS sequence"/>
</dbReference>
<dbReference type="PANTHER" id="PTHR11552:SF213">
    <property type="entry name" value="DEHYDROGENASE, PUTATIVE-RELATED"/>
    <property type="match status" value="1"/>
</dbReference>
<dbReference type="InterPro" id="IPR012132">
    <property type="entry name" value="GMC_OxRdtase"/>
</dbReference>
<dbReference type="AlphaFoldDB" id="A0A9P4R1L3"/>
<dbReference type="Pfam" id="PF05199">
    <property type="entry name" value="GMC_oxred_C"/>
    <property type="match status" value="1"/>
</dbReference>
<feature type="signal peptide" evidence="3">
    <location>
        <begin position="1"/>
        <end position="16"/>
    </location>
</feature>
<proteinExistence type="inferred from homology"/>
<keyword evidence="3" id="KW-0732">Signal</keyword>
<protein>
    <submittedName>
        <fullName evidence="5">Alcohol oxidase</fullName>
    </submittedName>
</protein>
<dbReference type="GO" id="GO:0016614">
    <property type="term" value="F:oxidoreductase activity, acting on CH-OH group of donors"/>
    <property type="evidence" value="ECO:0007669"/>
    <property type="project" value="InterPro"/>
</dbReference>
<dbReference type="Pfam" id="PF00732">
    <property type="entry name" value="GMC_oxred_N"/>
    <property type="match status" value="1"/>
</dbReference>
<comment type="cofactor">
    <cofactor evidence="2">
        <name>FAD</name>
        <dbReference type="ChEBI" id="CHEBI:57692"/>
    </cofactor>
</comment>
<evidence type="ECO:0000313" key="5">
    <source>
        <dbReference type="EMBL" id="KAF2734826.1"/>
    </source>
</evidence>
<dbReference type="InterPro" id="IPR000172">
    <property type="entry name" value="GMC_OxRdtase_N"/>
</dbReference>
<dbReference type="PANTHER" id="PTHR11552">
    <property type="entry name" value="GLUCOSE-METHANOL-CHOLINE GMC OXIDOREDUCTASE"/>
    <property type="match status" value="1"/>
</dbReference>
<dbReference type="PROSITE" id="PS00624">
    <property type="entry name" value="GMC_OXRED_2"/>
    <property type="match status" value="1"/>
</dbReference>
<keyword evidence="2" id="KW-0285">Flavoprotein</keyword>
<dbReference type="OrthoDB" id="269227at2759"/>
<dbReference type="Gene3D" id="3.30.560.10">
    <property type="entry name" value="Glucose Oxidase, domain 3"/>
    <property type="match status" value="1"/>
</dbReference>
<reference evidence="5" key="1">
    <citation type="journal article" date="2020" name="Stud. Mycol.">
        <title>101 Dothideomycetes genomes: a test case for predicting lifestyles and emergence of pathogens.</title>
        <authorList>
            <person name="Haridas S."/>
            <person name="Albert R."/>
            <person name="Binder M."/>
            <person name="Bloem J."/>
            <person name="Labutti K."/>
            <person name="Salamov A."/>
            <person name="Andreopoulos B."/>
            <person name="Baker S."/>
            <person name="Barry K."/>
            <person name="Bills G."/>
            <person name="Bluhm B."/>
            <person name="Cannon C."/>
            <person name="Castanera R."/>
            <person name="Culley D."/>
            <person name="Daum C."/>
            <person name="Ezra D."/>
            <person name="Gonzalez J."/>
            <person name="Henrissat B."/>
            <person name="Kuo A."/>
            <person name="Liang C."/>
            <person name="Lipzen A."/>
            <person name="Lutzoni F."/>
            <person name="Magnuson J."/>
            <person name="Mondo S."/>
            <person name="Nolan M."/>
            <person name="Ohm R."/>
            <person name="Pangilinan J."/>
            <person name="Park H.-J."/>
            <person name="Ramirez L."/>
            <person name="Alfaro M."/>
            <person name="Sun H."/>
            <person name="Tritt A."/>
            <person name="Yoshinaga Y."/>
            <person name="Zwiers L.-H."/>
            <person name="Turgeon B."/>
            <person name="Goodwin S."/>
            <person name="Spatafora J."/>
            <person name="Crous P."/>
            <person name="Grigoriev I."/>
        </authorList>
    </citation>
    <scope>NUCLEOTIDE SEQUENCE</scope>
    <source>
        <strain evidence="5">CBS 125425</strain>
    </source>
</reference>
<keyword evidence="6" id="KW-1185">Reference proteome</keyword>
<dbReference type="PIRSF" id="PIRSF000137">
    <property type="entry name" value="Alcohol_oxidase"/>
    <property type="match status" value="1"/>
</dbReference>
<dbReference type="InterPro" id="IPR036188">
    <property type="entry name" value="FAD/NAD-bd_sf"/>
</dbReference>
<dbReference type="EMBL" id="ML996143">
    <property type="protein sequence ID" value="KAF2734826.1"/>
    <property type="molecule type" value="Genomic_DNA"/>
</dbReference>
<keyword evidence="2" id="KW-0274">FAD</keyword>
<evidence type="ECO:0000259" key="4">
    <source>
        <dbReference type="PROSITE" id="PS00624"/>
    </source>
</evidence>